<evidence type="ECO:0000256" key="2">
    <source>
        <dbReference type="ARBA" id="ARBA00022741"/>
    </source>
</evidence>
<evidence type="ECO:0000256" key="4">
    <source>
        <dbReference type="SAM" id="MobiDB-lite"/>
    </source>
</evidence>
<feature type="region of interest" description="Disordered" evidence="4">
    <location>
        <begin position="1"/>
        <end position="31"/>
    </location>
</feature>
<accession>A0AAD9WF32</accession>
<feature type="transmembrane region" description="Helical" evidence="5">
    <location>
        <begin position="38"/>
        <end position="61"/>
    </location>
</feature>
<keyword evidence="3" id="KW-0067">ATP-binding</keyword>
<feature type="region of interest" description="Disordered" evidence="4">
    <location>
        <begin position="188"/>
        <end position="213"/>
    </location>
</feature>
<evidence type="ECO:0000313" key="8">
    <source>
        <dbReference type="Proteomes" id="UP001285354"/>
    </source>
</evidence>
<keyword evidence="8" id="KW-1185">Reference proteome</keyword>
<feature type="domain" description="Epidermal growth factor receptor-like transmembrane-juxtamembrane segment" evidence="6">
    <location>
        <begin position="39"/>
        <end position="68"/>
    </location>
</feature>
<dbReference type="AlphaFoldDB" id="A0AAD9WF32"/>
<evidence type="ECO:0000256" key="1">
    <source>
        <dbReference type="ARBA" id="ARBA00022553"/>
    </source>
</evidence>
<dbReference type="GO" id="GO:0005524">
    <property type="term" value="F:ATP binding"/>
    <property type="evidence" value="ECO:0007669"/>
    <property type="project" value="UniProtKB-KW"/>
</dbReference>
<dbReference type="EMBL" id="JAUBYV010000002">
    <property type="protein sequence ID" value="KAK2629010.1"/>
    <property type="molecule type" value="Genomic_DNA"/>
</dbReference>
<dbReference type="Pfam" id="PF21314">
    <property type="entry name" value="TM_ErbB1"/>
    <property type="match status" value="1"/>
</dbReference>
<evidence type="ECO:0000256" key="3">
    <source>
        <dbReference type="ARBA" id="ARBA00022840"/>
    </source>
</evidence>
<evidence type="ECO:0000256" key="5">
    <source>
        <dbReference type="SAM" id="Phobius"/>
    </source>
</evidence>
<protein>
    <recommendedName>
        <fullName evidence="6">Epidermal growth factor receptor-like transmembrane-juxtamembrane segment domain-containing protein</fullName>
    </recommendedName>
</protein>
<keyword evidence="2" id="KW-0547">Nucleotide-binding</keyword>
<feature type="compositionally biased region" description="Basic and acidic residues" evidence="4">
    <location>
        <begin position="267"/>
        <end position="277"/>
    </location>
</feature>
<name>A0AAD9WF32_9HELO</name>
<organism evidence="7 8">
    <name type="scientific">Diplocarpon rosae</name>
    <dbReference type="NCBI Taxonomy" id="946125"/>
    <lineage>
        <taxon>Eukaryota</taxon>
        <taxon>Fungi</taxon>
        <taxon>Dikarya</taxon>
        <taxon>Ascomycota</taxon>
        <taxon>Pezizomycotina</taxon>
        <taxon>Leotiomycetes</taxon>
        <taxon>Helotiales</taxon>
        <taxon>Drepanopezizaceae</taxon>
        <taxon>Diplocarpon</taxon>
    </lineage>
</organism>
<feature type="compositionally biased region" description="Polar residues" evidence="4">
    <location>
        <begin position="88"/>
        <end position="113"/>
    </location>
</feature>
<keyword evidence="1" id="KW-0597">Phosphoprotein</keyword>
<feature type="compositionally biased region" description="Polar residues" evidence="4">
    <location>
        <begin position="279"/>
        <end position="292"/>
    </location>
</feature>
<proteinExistence type="predicted"/>
<keyword evidence="5" id="KW-0472">Membrane</keyword>
<evidence type="ECO:0000259" key="6">
    <source>
        <dbReference type="Pfam" id="PF21314"/>
    </source>
</evidence>
<keyword evidence="5" id="KW-1133">Transmembrane helix</keyword>
<keyword evidence="5" id="KW-0812">Transmembrane</keyword>
<reference evidence="7" key="1">
    <citation type="submission" date="2023-06" db="EMBL/GenBank/DDBJ databases">
        <title>Draft genome of Marssonina rosae.</title>
        <authorList>
            <person name="Cheng Q."/>
        </authorList>
    </citation>
    <scope>NUCLEOTIDE SEQUENCE</scope>
    <source>
        <strain evidence="7">R4</strain>
    </source>
</reference>
<evidence type="ECO:0000313" key="7">
    <source>
        <dbReference type="EMBL" id="KAK2629010.1"/>
    </source>
</evidence>
<feature type="region of interest" description="Disordered" evidence="4">
    <location>
        <begin position="68"/>
        <end position="124"/>
    </location>
</feature>
<dbReference type="Proteomes" id="UP001285354">
    <property type="component" value="Unassembled WGS sequence"/>
</dbReference>
<gene>
    <name evidence="7" type="ORF">QTJ16_002113</name>
</gene>
<sequence length="372" mass="40201">MSAPAQQSGSQSTTTTTSSTATAPSASSASSSGSQQTIIIACIVGGVCAMLLLCVLALFLIKRKKQRRARDSGVQPITDEGLNKKFSGASSGQSQPSISVDPSLQNSITSYQGAPSPGQMRECDQFLPSNRHSERDATDISEQLSSFPLPSQAHPTLSHTDMVRSQTQARSYSEEISLSRSRIRSIENGSPLTLNDPSEAHILSTNGPMSPQYELPTFKLPTQRDTTQRDTMGFPIDAYLPPPPAEETRLQSTAPILSPPKPRQSRLHQDPPEHISREGITTTTNPEPSNSALGRLQLACTDFQRESTVLGLQNLVTIRSPTSAKLGGGLSRRDTQHIVSPMSSTGPVIEDDEMDRFRVGAMPQPLRIRHAF</sequence>
<feature type="region of interest" description="Disordered" evidence="4">
    <location>
        <begin position="254"/>
        <end position="292"/>
    </location>
</feature>
<comment type="caution">
    <text evidence="7">The sequence shown here is derived from an EMBL/GenBank/DDBJ whole genome shotgun (WGS) entry which is preliminary data.</text>
</comment>
<dbReference type="InterPro" id="IPR049328">
    <property type="entry name" value="TM_ErbB1"/>
</dbReference>